<sequence>MHGSEQECCSICLEPLMPAEDDHRSGESSYVTTVCSHNFHVRCLSRWYSNNDSCPICRAPTIPRIRQETFVLEAVEVVKELKRELFHLPVQTRNTMRTVIERKAMQHPWLRDVYLRE</sequence>
<dbReference type="InterPro" id="IPR052788">
    <property type="entry name" value="RING-type_E3_ligase_ATL"/>
</dbReference>
<dbReference type="PROSITE" id="PS50089">
    <property type="entry name" value="ZF_RING_2"/>
    <property type="match status" value="1"/>
</dbReference>
<dbReference type="InterPro" id="IPR024766">
    <property type="entry name" value="Znf_RING_H2"/>
</dbReference>
<dbReference type="InterPro" id="IPR001841">
    <property type="entry name" value="Znf_RING"/>
</dbReference>
<dbReference type="Pfam" id="PF12678">
    <property type="entry name" value="zf-rbx1"/>
    <property type="match status" value="1"/>
</dbReference>
<accession>A0A0J7MMH5</accession>
<dbReference type="STRING" id="67767.A0A0J7MMH5"/>
<dbReference type="GO" id="GO:0008270">
    <property type="term" value="F:zinc ion binding"/>
    <property type="evidence" value="ECO:0007669"/>
    <property type="project" value="UniProtKB-KW"/>
</dbReference>
<keyword evidence="9" id="KW-1185">Reference proteome</keyword>
<dbReference type="PANTHER" id="PTHR45798:SF97">
    <property type="entry name" value="ALCOHOL-SENSITIVE RING FINGER PROTEIN 1"/>
    <property type="match status" value="1"/>
</dbReference>
<reference evidence="8 9" key="1">
    <citation type="submission" date="2015-04" db="EMBL/GenBank/DDBJ databases">
        <title>Lasius niger genome sequencing.</title>
        <authorList>
            <person name="Konorov E.A."/>
            <person name="Nikitin M.A."/>
            <person name="Kirill M.V."/>
            <person name="Chang P."/>
        </authorList>
    </citation>
    <scope>NUCLEOTIDE SEQUENCE [LARGE SCALE GENOMIC DNA]</scope>
    <source>
        <tissue evidence="8">Whole</tissue>
    </source>
</reference>
<keyword evidence="3 6" id="KW-0863">Zinc-finger</keyword>
<evidence type="ECO:0000256" key="1">
    <source>
        <dbReference type="ARBA" id="ARBA00004906"/>
    </source>
</evidence>
<evidence type="ECO:0000256" key="4">
    <source>
        <dbReference type="ARBA" id="ARBA00022786"/>
    </source>
</evidence>
<proteinExistence type="predicted"/>
<keyword evidence="2" id="KW-0479">Metal-binding</keyword>
<evidence type="ECO:0000313" key="9">
    <source>
        <dbReference type="Proteomes" id="UP000036403"/>
    </source>
</evidence>
<keyword evidence="4" id="KW-0833">Ubl conjugation pathway</keyword>
<keyword evidence="5" id="KW-0862">Zinc</keyword>
<dbReference type="InterPro" id="IPR013083">
    <property type="entry name" value="Znf_RING/FYVE/PHD"/>
</dbReference>
<dbReference type="SMART" id="SM00184">
    <property type="entry name" value="RING"/>
    <property type="match status" value="1"/>
</dbReference>
<evidence type="ECO:0000256" key="3">
    <source>
        <dbReference type="ARBA" id="ARBA00022771"/>
    </source>
</evidence>
<name>A0A0J7MMH5_LASNI</name>
<evidence type="ECO:0000259" key="7">
    <source>
        <dbReference type="PROSITE" id="PS50089"/>
    </source>
</evidence>
<comment type="pathway">
    <text evidence="1">Protein modification; protein ubiquitination.</text>
</comment>
<organism evidence="8 9">
    <name type="scientific">Lasius niger</name>
    <name type="common">Black garden ant</name>
    <dbReference type="NCBI Taxonomy" id="67767"/>
    <lineage>
        <taxon>Eukaryota</taxon>
        <taxon>Metazoa</taxon>
        <taxon>Ecdysozoa</taxon>
        <taxon>Arthropoda</taxon>
        <taxon>Hexapoda</taxon>
        <taxon>Insecta</taxon>
        <taxon>Pterygota</taxon>
        <taxon>Neoptera</taxon>
        <taxon>Endopterygota</taxon>
        <taxon>Hymenoptera</taxon>
        <taxon>Apocrita</taxon>
        <taxon>Aculeata</taxon>
        <taxon>Formicoidea</taxon>
        <taxon>Formicidae</taxon>
        <taxon>Formicinae</taxon>
        <taxon>Lasius</taxon>
        <taxon>Lasius</taxon>
    </lineage>
</organism>
<evidence type="ECO:0000256" key="6">
    <source>
        <dbReference type="PROSITE-ProRule" id="PRU00175"/>
    </source>
</evidence>
<gene>
    <name evidence="8" type="ORF">RF55_25176</name>
</gene>
<evidence type="ECO:0000313" key="8">
    <source>
        <dbReference type="EMBL" id="KMQ81800.1"/>
    </source>
</evidence>
<dbReference type="GO" id="GO:0031461">
    <property type="term" value="C:cullin-RING ubiquitin ligase complex"/>
    <property type="evidence" value="ECO:0007669"/>
    <property type="project" value="UniProtKB-ARBA"/>
</dbReference>
<dbReference type="Gene3D" id="3.30.40.10">
    <property type="entry name" value="Zinc/RING finger domain, C3HC4 (zinc finger)"/>
    <property type="match status" value="1"/>
</dbReference>
<dbReference type="AlphaFoldDB" id="A0A0J7MMH5"/>
<dbReference type="PaxDb" id="67767-A0A0J7MMH5"/>
<feature type="domain" description="RING-type" evidence="7">
    <location>
        <begin position="9"/>
        <end position="58"/>
    </location>
</feature>
<comment type="caution">
    <text evidence="8">The sequence shown here is derived from an EMBL/GenBank/DDBJ whole genome shotgun (WGS) entry which is preliminary data.</text>
</comment>
<dbReference type="EMBL" id="LBMM01031508">
    <property type="protein sequence ID" value="KMQ81800.1"/>
    <property type="molecule type" value="Genomic_DNA"/>
</dbReference>
<protein>
    <submittedName>
        <fullName evidence="8">Ring-h2 zinc finger protein</fullName>
    </submittedName>
</protein>
<dbReference type="OrthoDB" id="8062037at2759"/>
<dbReference type="PANTHER" id="PTHR45798">
    <property type="entry name" value="RING-H2 FINGER PROTEIN ATL61-RELATED-RELATED"/>
    <property type="match status" value="1"/>
</dbReference>
<dbReference type="SUPFAM" id="SSF57850">
    <property type="entry name" value="RING/U-box"/>
    <property type="match status" value="1"/>
</dbReference>
<evidence type="ECO:0000256" key="5">
    <source>
        <dbReference type="ARBA" id="ARBA00022833"/>
    </source>
</evidence>
<dbReference type="Proteomes" id="UP000036403">
    <property type="component" value="Unassembled WGS sequence"/>
</dbReference>
<evidence type="ECO:0000256" key="2">
    <source>
        <dbReference type="ARBA" id="ARBA00022723"/>
    </source>
</evidence>